<accession>A0A9N8WRL3</accession>
<name>A0A9N8WRL3_9GLOM</name>
<dbReference type="OrthoDB" id="27683at2759"/>
<reference evidence="1" key="1">
    <citation type="submission" date="2021-06" db="EMBL/GenBank/DDBJ databases">
        <authorList>
            <person name="Kallberg Y."/>
            <person name="Tangrot J."/>
            <person name="Rosling A."/>
        </authorList>
    </citation>
    <scope>NUCLEOTIDE SEQUENCE</scope>
    <source>
        <strain evidence="1">AZ414A</strain>
    </source>
</reference>
<sequence>MIFDNFLKEINVIHSITCNTDDFVAIVKKTSEEYTTLDAKFEEYLEYLEGNSRIEGEEDKQIPIGQSAYNLVHSVGWQIIENIKTERF</sequence>
<dbReference type="Proteomes" id="UP000789706">
    <property type="component" value="Unassembled WGS sequence"/>
</dbReference>
<evidence type="ECO:0000313" key="1">
    <source>
        <dbReference type="EMBL" id="CAG8491158.1"/>
    </source>
</evidence>
<proteinExistence type="predicted"/>
<comment type="caution">
    <text evidence="1">The sequence shown here is derived from an EMBL/GenBank/DDBJ whole genome shotgun (WGS) entry which is preliminary data.</text>
</comment>
<keyword evidence="2" id="KW-1185">Reference proteome</keyword>
<protein>
    <submittedName>
        <fullName evidence="1">11402_t:CDS:1</fullName>
    </submittedName>
</protein>
<dbReference type="EMBL" id="CAJVPK010000301">
    <property type="protein sequence ID" value="CAG8491158.1"/>
    <property type="molecule type" value="Genomic_DNA"/>
</dbReference>
<gene>
    <name evidence="1" type="ORF">DEBURN_LOCUS4184</name>
</gene>
<dbReference type="AlphaFoldDB" id="A0A9N8WRL3"/>
<evidence type="ECO:0000313" key="2">
    <source>
        <dbReference type="Proteomes" id="UP000789706"/>
    </source>
</evidence>
<organism evidence="1 2">
    <name type="scientific">Diversispora eburnea</name>
    <dbReference type="NCBI Taxonomy" id="1213867"/>
    <lineage>
        <taxon>Eukaryota</taxon>
        <taxon>Fungi</taxon>
        <taxon>Fungi incertae sedis</taxon>
        <taxon>Mucoromycota</taxon>
        <taxon>Glomeromycotina</taxon>
        <taxon>Glomeromycetes</taxon>
        <taxon>Diversisporales</taxon>
        <taxon>Diversisporaceae</taxon>
        <taxon>Diversispora</taxon>
    </lineage>
</organism>